<keyword evidence="3" id="KW-1185">Reference proteome</keyword>
<gene>
    <name evidence="2" type="primary">106082894</name>
</gene>
<sequence length="196" mass="22400">MFRVNIFLVFGALLCLSTFKLAEGNHKQYLLNVLSNFMDTIERQRNIMICMASGCDPLAMYKIFDVEDLVEVNLKTKFPMPESNEVRSIKLAAALNNAVERLLKLQPECYDATYSCPHEVHAKLPAEVFQYMDMLGMIVATRDCINEDNVERAIDVLGTAVAYAERNRAIKGHFTSRVIIPTIYVTKEYQKLCYEL</sequence>
<evidence type="ECO:0000256" key="1">
    <source>
        <dbReference type="SAM" id="SignalP"/>
    </source>
</evidence>
<dbReference type="AlphaFoldDB" id="A0A1I8P944"/>
<reference evidence="2" key="1">
    <citation type="submission" date="2020-05" db="UniProtKB">
        <authorList>
            <consortium name="EnsemblMetazoa"/>
        </authorList>
    </citation>
    <scope>IDENTIFICATION</scope>
    <source>
        <strain evidence="2">USDA</strain>
    </source>
</reference>
<evidence type="ECO:0000313" key="2">
    <source>
        <dbReference type="EnsemblMetazoa" id="SCAU005976-PA"/>
    </source>
</evidence>
<protein>
    <submittedName>
        <fullName evidence="2">Uncharacterized protein</fullName>
    </submittedName>
</protein>
<feature type="signal peptide" evidence="1">
    <location>
        <begin position="1"/>
        <end position="24"/>
    </location>
</feature>
<dbReference type="EnsemblMetazoa" id="SCAU005976-RA">
    <property type="protein sequence ID" value="SCAU005976-PA"/>
    <property type="gene ID" value="SCAU005976"/>
</dbReference>
<accession>A0A1I8P944</accession>
<keyword evidence="1" id="KW-0732">Signal</keyword>
<proteinExistence type="predicted"/>
<evidence type="ECO:0000313" key="3">
    <source>
        <dbReference type="Proteomes" id="UP000095300"/>
    </source>
</evidence>
<dbReference type="Proteomes" id="UP000095300">
    <property type="component" value="Unassembled WGS sequence"/>
</dbReference>
<organism evidence="2 3">
    <name type="scientific">Stomoxys calcitrans</name>
    <name type="common">Stable fly</name>
    <name type="synonym">Conops calcitrans</name>
    <dbReference type="NCBI Taxonomy" id="35570"/>
    <lineage>
        <taxon>Eukaryota</taxon>
        <taxon>Metazoa</taxon>
        <taxon>Ecdysozoa</taxon>
        <taxon>Arthropoda</taxon>
        <taxon>Hexapoda</taxon>
        <taxon>Insecta</taxon>
        <taxon>Pterygota</taxon>
        <taxon>Neoptera</taxon>
        <taxon>Endopterygota</taxon>
        <taxon>Diptera</taxon>
        <taxon>Brachycera</taxon>
        <taxon>Muscomorpha</taxon>
        <taxon>Muscoidea</taxon>
        <taxon>Muscidae</taxon>
        <taxon>Stomoxys</taxon>
    </lineage>
</organism>
<dbReference type="VEuPathDB" id="VectorBase:SCAU005976"/>
<name>A0A1I8P944_STOCA</name>
<feature type="chain" id="PRO_5009326378" evidence="1">
    <location>
        <begin position="25"/>
        <end position="196"/>
    </location>
</feature>